<dbReference type="Gene3D" id="3.40.190.10">
    <property type="entry name" value="Periplasmic binding protein-like II"/>
    <property type="match status" value="2"/>
</dbReference>
<dbReference type="eggNOG" id="COG0834">
    <property type="taxonomic scope" value="Bacteria"/>
</dbReference>
<reference evidence="2 3" key="1">
    <citation type="submission" date="2014-04" db="EMBL/GenBank/DDBJ databases">
        <title>Genome sequencing of Vibrio navarrensis strains.</title>
        <authorList>
            <person name="Gladney L.M."/>
            <person name="Katz L.S."/>
            <person name="Marino-Ramirez L."/>
            <person name="Jordan I.K."/>
        </authorList>
    </citation>
    <scope>NUCLEOTIDE SEQUENCE [LARGE SCALE GENOMIC DNA]</scope>
    <source>
        <strain evidence="2 3">ATCC 51183</strain>
    </source>
</reference>
<evidence type="ECO:0000313" key="3">
    <source>
        <dbReference type="Proteomes" id="UP000029994"/>
    </source>
</evidence>
<accession>A0A099LWH8</accession>
<dbReference type="STRING" id="29495.EA26_10110"/>
<dbReference type="AlphaFoldDB" id="A0A099LWH8"/>
<dbReference type="PANTHER" id="PTHR35936:SF25">
    <property type="entry name" value="ABC TRANSPORTER SUBSTRATE-BINDING PROTEIN"/>
    <property type="match status" value="1"/>
</dbReference>
<keyword evidence="3" id="KW-1185">Reference proteome</keyword>
<dbReference type="PANTHER" id="PTHR35936">
    <property type="entry name" value="MEMBRANE-BOUND LYTIC MUREIN TRANSGLYCOSYLASE F"/>
    <property type="match status" value="1"/>
</dbReference>
<evidence type="ECO:0000313" key="2">
    <source>
        <dbReference type="EMBL" id="KGK11637.1"/>
    </source>
</evidence>
<gene>
    <name evidence="2" type="ORF">EA26_10110</name>
</gene>
<dbReference type="Proteomes" id="UP000029994">
    <property type="component" value="Unassembled WGS sequence"/>
</dbReference>
<comment type="similarity">
    <text evidence="1">Belongs to the bacterial solute-binding protein 3 family.</text>
</comment>
<name>A0A099LWH8_9VIBR</name>
<comment type="caution">
    <text evidence="2">The sequence shown here is derived from an EMBL/GenBank/DDBJ whole genome shotgun (WGS) entry which is preliminary data.</text>
</comment>
<organism evidence="2 3">
    <name type="scientific">Vibrio navarrensis</name>
    <dbReference type="NCBI Taxonomy" id="29495"/>
    <lineage>
        <taxon>Bacteria</taxon>
        <taxon>Pseudomonadati</taxon>
        <taxon>Pseudomonadota</taxon>
        <taxon>Gammaproteobacteria</taxon>
        <taxon>Vibrionales</taxon>
        <taxon>Vibrionaceae</taxon>
        <taxon>Vibrio</taxon>
    </lineage>
</organism>
<sequence>MTLLKQALISLALIFSPLLKADVLTLTSLDWPPYSSQQLKQKGASIAVVSAALKEMGHELKVEFYPWERAVHLAKNDARYAGYFPEYLFESSDLLFSDSIGVGPLGFAENKAKPVQWSALADLKSYTIGVVRGYVNTDELDQMIANGTLKSEAVNSDSQNLTKLGHKRIPLAVIDSNVFQYLLDNTPSLQPFKADLQMNPKLLVEKSLHVAFTNNQDGQRWQEIRNQGLKRIDVDKIMADYLAN</sequence>
<dbReference type="EMBL" id="JMCG01000001">
    <property type="protein sequence ID" value="KGK11637.1"/>
    <property type="molecule type" value="Genomic_DNA"/>
</dbReference>
<dbReference type="SUPFAM" id="SSF53850">
    <property type="entry name" value="Periplasmic binding protein-like II"/>
    <property type="match status" value="1"/>
</dbReference>
<protein>
    <submittedName>
        <fullName evidence="2">ABC transporter</fullName>
    </submittedName>
</protein>
<proteinExistence type="inferred from homology"/>
<dbReference type="GeneID" id="43683530"/>
<evidence type="ECO:0000256" key="1">
    <source>
        <dbReference type="ARBA" id="ARBA00010333"/>
    </source>
</evidence>
<dbReference type="RefSeq" id="WP_039427181.1">
    <property type="nucleotide sequence ID" value="NZ_CP061844.1"/>
</dbReference>